<comment type="caution">
    <text evidence="1">The sequence shown here is derived from an EMBL/GenBank/DDBJ whole genome shotgun (WGS) entry which is preliminary data.</text>
</comment>
<dbReference type="SUPFAM" id="SSF50630">
    <property type="entry name" value="Acid proteases"/>
    <property type="match status" value="1"/>
</dbReference>
<sequence length="521" mass="58836">MAYIEEEPEDIYEARDVEDTLDAVPLGHISFDNPLKDNDPPCRTTLGIAELISFYTTACELRLNTTGDLNLPGDEDLHPLSSFWDEFRFAITQISDDEVVVEDSTMLQTSLASEGPYPESMQQQDDGFELDPSRFIVEWMPREEAFLITDRLTGLIHALDRLHLLNHNFNVIGWFLKQTLNTWKIITEDQDSSDLGQFFMIAENDDDPELVEFILRLIDGFQEIDAPKAPANEPPLEHLELFGQQVKAGTYAALQRNSVVTKDYSRMVPEPVTITVKINGQPARALIDSGSLGDFMSTTLVEQLGLKKIQLPTPLAVQLAINYGCRAKISYQSIAEERYFDVINLSNYDLILGTPWLYQHQVTFGINPIEVTIGSASSVPMKGAGVSTLASQTISLYEGNLEQIRKELREYAASLCLTAEETPLPPLRAINHTIPLIDENKVYHWRTSRCPEPLREQWNTKRAAYVKTGRWKMSSAGNAVPMLLIYKPGMDLLRCVTDLRERNANTRRMSLPLLVIEAIIR</sequence>
<evidence type="ECO:0000313" key="1">
    <source>
        <dbReference type="EMBL" id="KAF7422294.1"/>
    </source>
</evidence>
<dbReference type="RefSeq" id="XP_036627326.1">
    <property type="nucleotide sequence ID" value="XM_036779943.1"/>
</dbReference>
<dbReference type="OrthoDB" id="1750432at2759"/>
<protein>
    <submittedName>
        <fullName evidence="1">Uncharacterized protein</fullName>
    </submittedName>
</protein>
<dbReference type="Proteomes" id="UP000623687">
    <property type="component" value="Unassembled WGS sequence"/>
</dbReference>
<dbReference type="VEuPathDB" id="FungiDB:PC9H_010450"/>
<reference evidence="1" key="1">
    <citation type="submission" date="2019-07" db="EMBL/GenBank/DDBJ databases">
        <authorList>
            <person name="Palmer J.M."/>
        </authorList>
    </citation>
    <scope>NUCLEOTIDE SEQUENCE</scope>
    <source>
        <strain evidence="1">PC9</strain>
    </source>
</reference>
<dbReference type="Gene3D" id="3.10.10.10">
    <property type="entry name" value="HIV Type 1 Reverse Transcriptase, subunit A, domain 1"/>
    <property type="match status" value="1"/>
</dbReference>
<proteinExistence type="predicted"/>
<keyword evidence="2" id="KW-1185">Reference proteome</keyword>
<organism evidence="1 2">
    <name type="scientific">Pleurotus ostreatus</name>
    <name type="common">Oyster mushroom</name>
    <name type="synonym">White-rot fungus</name>
    <dbReference type="NCBI Taxonomy" id="5322"/>
    <lineage>
        <taxon>Eukaryota</taxon>
        <taxon>Fungi</taxon>
        <taxon>Dikarya</taxon>
        <taxon>Basidiomycota</taxon>
        <taxon>Agaricomycotina</taxon>
        <taxon>Agaricomycetes</taxon>
        <taxon>Agaricomycetidae</taxon>
        <taxon>Agaricales</taxon>
        <taxon>Pleurotineae</taxon>
        <taxon>Pleurotaceae</taxon>
        <taxon>Pleurotus</taxon>
    </lineage>
</organism>
<dbReference type="CDD" id="cd00303">
    <property type="entry name" value="retropepsin_like"/>
    <property type="match status" value="1"/>
</dbReference>
<evidence type="ECO:0000313" key="2">
    <source>
        <dbReference type="Proteomes" id="UP000623687"/>
    </source>
</evidence>
<name>A0A8H7DNN2_PLEOS</name>
<dbReference type="EMBL" id="JACETU010000008">
    <property type="protein sequence ID" value="KAF7422294.1"/>
    <property type="molecule type" value="Genomic_DNA"/>
</dbReference>
<accession>A0A8H7DNN2</accession>
<dbReference type="Gene3D" id="2.40.70.10">
    <property type="entry name" value="Acid Proteases"/>
    <property type="match status" value="1"/>
</dbReference>
<dbReference type="GeneID" id="59380268"/>
<dbReference type="InterPro" id="IPR043128">
    <property type="entry name" value="Rev_trsase/Diguanyl_cyclase"/>
</dbReference>
<gene>
    <name evidence="1" type="ORF">PC9H_010450</name>
</gene>
<dbReference type="SUPFAM" id="SSF56672">
    <property type="entry name" value="DNA/RNA polymerases"/>
    <property type="match status" value="1"/>
</dbReference>
<dbReference type="Pfam" id="PF08284">
    <property type="entry name" value="RVP_2"/>
    <property type="match status" value="1"/>
</dbReference>
<dbReference type="InterPro" id="IPR021109">
    <property type="entry name" value="Peptidase_aspartic_dom_sf"/>
</dbReference>
<dbReference type="InterPro" id="IPR043502">
    <property type="entry name" value="DNA/RNA_pol_sf"/>
</dbReference>
<dbReference type="Gene3D" id="3.30.70.270">
    <property type="match status" value="1"/>
</dbReference>
<dbReference type="AlphaFoldDB" id="A0A8H7DNN2"/>